<dbReference type="PANTHER" id="PTHR34293">
    <property type="entry name" value="HTH-TYPE TRANSCRIPTIONAL REGULATOR TRMBL2"/>
    <property type="match status" value="1"/>
</dbReference>
<dbReference type="Pfam" id="PF00196">
    <property type="entry name" value="GerE"/>
    <property type="match status" value="1"/>
</dbReference>
<proteinExistence type="predicted"/>
<comment type="caution">
    <text evidence="3">The sequence shown here is derived from an EMBL/GenBank/DDBJ whole genome shotgun (WGS) entry which is preliminary data.</text>
</comment>
<keyword evidence="1" id="KW-0175">Coiled coil</keyword>
<dbReference type="Gene3D" id="1.10.10.10">
    <property type="entry name" value="Winged helix-like DNA-binding domain superfamily/Winged helix DNA-binding domain"/>
    <property type="match status" value="2"/>
</dbReference>
<evidence type="ECO:0000259" key="2">
    <source>
        <dbReference type="PROSITE" id="PS50043"/>
    </source>
</evidence>
<reference evidence="4" key="1">
    <citation type="journal article" date="2019" name="Int. J. Syst. Evol. Microbiol.">
        <title>The Global Catalogue of Microorganisms (GCM) 10K type strain sequencing project: providing services to taxonomists for standard genome sequencing and annotation.</title>
        <authorList>
            <consortium name="The Broad Institute Genomics Platform"/>
            <consortium name="The Broad Institute Genome Sequencing Center for Infectious Disease"/>
            <person name="Wu L."/>
            <person name="Ma J."/>
        </authorList>
    </citation>
    <scope>NUCLEOTIDE SEQUENCE [LARGE SCALE GENOMIC DNA]</scope>
    <source>
        <strain evidence="4">JCM 14924</strain>
    </source>
</reference>
<evidence type="ECO:0000313" key="3">
    <source>
        <dbReference type="EMBL" id="GAA1500931.1"/>
    </source>
</evidence>
<dbReference type="SMART" id="SM00421">
    <property type="entry name" value="HTH_LUXR"/>
    <property type="match status" value="1"/>
</dbReference>
<evidence type="ECO:0000313" key="4">
    <source>
        <dbReference type="Proteomes" id="UP001501391"/>
    </source>
</evidence>
<dbReference type="InterPro" id="IPR016032">
    <property type="entry name" value="Sig_transdc_resp-reg_C-effctor"/>
</dbReference>
<dbReference type="SUPFAM" id="SSF46894">
    <property type="entry name" value="C-terminal effector domain of the bipartite response regulators"/>
    <property type="match status" value="1"/>
</dbReference>
<dbReference type="PROSITE" id="PS50043">
    <property type="entry name" value="HTH_LUXR_2"/>
    <property type="match status" value="1"/>
</dbReference>
<dbReference type="InterPro" id="IPR000792">
    <property type="entry name" value="Tscrpt_reg_LuxR_C"/>
</dbReference>
<evidence type="ECO:0000256" key="1">
    <source>
        <dbReference type="SAM" id="Coils"/>
    </source>
</evidence>
<dbReference type="CDD" id="cd06170">
    <property type="entry name" value="LuxR_C_like"/>
    <property type="match status" value="1"/>
</dbReference>
<protein>
    <submittedName>
        <fullName evidence="3">LuxR family transcriptional regulator</fullName>
    </submittedName>
</protein>
<dbReference type="PRINTS" id="PR00038">
    <property type="entry name" value="HTHLUXR"/>
</dbReference>
<accession>A0ABP4KCA6</accession>
<dbReference type="Proteomes" id="UP001501391">
    <property type="component" value="Unassembled WGS sequence"/>
</dbReference>
<gene>
    <name evidence="3" type="ORF">GCM10009787_78940</name>
</gene>
<organism evidence="3 4">
    <name type="scientific">Streptomyces bangladeshensis</name>
    <dbReference type="NCBI Taxonomy" id="295352"/>
    <lineage>
        <taxon>Bacteria</taxon>
        <taxon>Bacillati</taxon>
        <taxon>Actinomycetota</taxon>
        <taxon>Actinomycetes</taxon>
        <taxon>Kitasatosporales</taxon>
        <taxon>Streptomycetaceae</taxon>
        <taxon>Streptomyces</taxon>
    </lineage>
</organism>
<dbReference type="EMBL" id="BAAAOQ010000065">
    <property type="protein sequence ID" value="GAA1500931.1"/>
    <property type="molecule type" value="Genomic_DNA"/>
</dbReference>
<sequence length="337" mass="37136">MPETLGMEETTELVYRTMLAHPSEGFDRIRELTGLAEADLRTQLNRLSELALVRPAADDPNRMHAVSPQIGMKVLLAERQAELAAAQQQLEDARYAAERIIAEFSQVQDSGNGEIEKLYHLDEIRDRIRLLCAEVKEEVMAFTPDGAQTAANMEAAKPQDAELLRRGVRMRTLYLDSLRNNPPTVAYANWLAEQGGQVRTVPSLPIRMLIMDRATALVPVTRDDSSMGAVVLRGEGILAALCGLFESTWERATPLGSSKAQERDDRGLTPSEAEVLKLLAKGHTDETIAKRVGVSSRTVRRIAADLMDKMDARSRFQAGAQAALRGWITLDDATSTA</sequence>
<name>A0ABP4KCA6_9ACTN</name>
<dbReference type="PANTHER" id="PTHR34293:SF1">
    <property type="entry name" value="HTH-TYPE TRANSCRIPTIONAL REGULATOR TRMBL2"/>
    <property type="match status" value="1"/>
</dbReference>
<feature type="coiled-coil region" evidence="1">
    <location>
        <begin position="76"/>
        <end position="103"/>
    </location>
</feature>
<keyword evidence="4" id="KW-1185">Reference proteome</keyword>
<feature type="domain" description="HTH luxR-type" evidence="2">
    <location>
        <begin position="261"/>
        <end position="326"/>
    </location>
</feature>
<dbReference type="InterPro" id="IPR051797">
    <property type="entry name" value="TrmB-like"/>
</dbReference>
<dbReference type="InterPro" id="IPR036388">
    <property type="entry name" value="WH-like_DNA-bd_sf"/>
</dbReference>